<proteinExistence type="predicted"/>
<gene>
    <name evidence="2" type="ORF">DFR50_10230</name>
</gene>
<evidence type="ECO:0008006" key="4">
    <source>
        <dbReference type="Google" id="ProtNLM"/>
    </source>
</evidence>
<evidence type="ECO:0000256" key="1">
    <source>
        <dbReference type="SAM" id="SignalP"/>
    </source>
</evidence>
<dbReference type="EMBL" id="QNRK01000002">
    <property type="protein sequence ID" value="RBP17539.1"/>
    <property type="molecule type" value="Genomic_DNA"/>
</dbReference>
<sequence length="156" mass="15917">MTVRARMSGSAAAAAFAVLALSGCATPPAIVPTAADVRGLRPTARVDLTEVFVSGTGLGGGTLTVDGRRYPFTLTGELIGPGALSGIQGEGVVYNLRDVSQFAGAYIQGGPPLSLGSLPGEIWLKNTHGVIIRLSGLQNGFTVSSGRYQIFIQLGG</sequence>
<feature type="signal peptide" evidence="1">
    <location>
        <begin position="1"/>
        <end position="25"/>
    </location>
</feature>
<name>A0A366FV12_9HYPH</name>
<feature type="chain" id="PRO_5017059464" description="Secreted protein" evidence="1">
    <location>
        <begin position="26"/>
        <end position="156"/>
    </location>
</feature>
<dbReference type="OrthoDB" id="7068882at2"/>
<keyword evidence="1" id="KW-0732">Signal</keyword>
<accession>A0A366FV12</accession>
<dbReference type="AlphaFoldDB" id="A0A366FV12"/>
<evidence type="ECO:0000313" key="2">
    <source>
        <dbReference type="EMBL" id="RBP17539.1"/>
    </source>
</evidence>
<reference evidence="2 3" key="1">
    <citation type="submission" date="2018-06" db="EMBL/GenBank/DDBJ databases">
        <title>Genomic Encyclopedia of Type Strains, Phase IV (KMG-IV): sequencing the most valuable type-strain genomes for metagenomic binning, comparative biology and taxonomic classification.</title>
        <authorList>
            <person name="Goeker M."/>
        </authorList>
    </citation>
    <scope>NUCLEOTIDE SEQUENCE [LARGE SCALE GENOMIC DNA]</scope>
    <source>
        <strain evidence="2 3">DSM 24875</strain>
    </source>
</reference>
<protein>
    <recommendedName>
        <fullName evidence="4">Secreted protein</fullName>
    </recommendedName>
</protein>
<organism evidence="2 3">
    <name type="scientific">Roseiarcus fermentans</name>
    <dbReference type="NCBI Taxonomy" id="1473586"/>
    <lineage>
        <taxon>Bacteria</taxon>
        <taxon>Pseudomonadati</taxon>
        <taxon>Pseudomonadota</taxon>
        <taxon>Alphaproteobacteria</taxon>
        <taxon>Hyphomicrobiales</taxon>
        <taxon>Roseiarcaceae</taxon>
        <taxon>Roseiarcus</taxon>
    </lineage>
</organism>
<dbReference type="RefSeq" id="WP_147262633.1">
    <property type="nucleotide sequence ID" value="NZ_QNRK01000002.1"/>
</dbReference>
<dbReference type="PROSITE" id="PS51257">
    <property type="entry name" value="PROKAR_LIPOPROTEIN"/>
    <property type="match status" value="1"/>
</dbReference>
<dbReference type="Proteomes" id="UP000253529">
    <property type="component" value="Unassembled WGS sequence"/>
</dbReference>
<comment type="caution">
    <text evidence="2">The sequence shown here is derived from an EMBL/GenBank/DDBJ whole genome shotgun (WGS) entry which is preliminary data.</text>
</comment>
<keyword evidence="3" id="KW-1185">Reference proteome</keyword>
<evidence type="ECO:0000313" key="3">
    <source>
        <dbReference type="Proteomes" id="UP000253529"/>
    </source>
</evidence>